<name>A0ABV7M7D1_9PROT</name>
<feature type="transmembrane region" description="Helical" evidence="1">
    <location>
        <begin position="32"/>
        <end position="51"/>
    </location>
</feature>
<keyword evidence="1" id="KW-0812">Transmembrane</keyword>
<organism evidence="2 3">
    <name type="scientific">Parvularcula lutaonensis</name>
    <dbReference type="NCBI Taxonomy" id="491923"/>
    <lineage>
        <taxon>Bacteria</taxon>
        <taxon>Pseudomonadati</taxon>
        <taxon>Pseudomonadota</taxon>
        <taxon>Alphaproteobacteria</taxon>
        <taxon>Parvularculales</taxon>
        <taxon>Parvularculaceae</taxon>
        <taxon>Parvularcula</taxon>
    </lineage>
</organism>
<dbReference type="EMBL" id="JBHRVA010000002">
    <property type="protein sequence ID" value="MFC3301319.1"/>
    <property type="molecule type" value="Genomic_DNA"/>
</dbReference>
<gene>
    <name evidence="2" type="ORF">ACFONP_01055</name>
</gene>
<dbReference type="RefSeq" id="WP_189572107.1">
    <property type="nucleotide sequence ID" value="NZ_BMXU01000001.1"/>
</dbReference>
<proteinExistence type="predicted"/>
<comment type="caution">
    <text evidence="2">The sequence shown here is derived from an EMBL/GenBank/DDBJ whole genome shotgun (WGS) entry which is preliminary data.</text>
</comment>
<dbReference type="Proteomes" id="UP001595607">
    <property type="component" value="Unassembled WGS sequence"/>
</dbReference>
<sequence>MNHTQRTALLVAGLVAINAVLALVTPLLEGAVQWIVLGLMLTLTLYAFRLLQKLREGRGK</sequence>
<evidence type="ECO:0000313" key="2">
    <source>
        <dbReference type="EMBL" id="MFC3301319.1"/>
    </source>
</evidence>
<accession>A0ABV7M7D1</accession>
<reference evidence="3" key="1">
    <citation type="journal article" date="2019" name="Int. J. Syst. Evol. Microbiol.">
        <title>The Global Catalogue of Microorganisms (GCM) 10K type strain sequencing project: providing services to taxonomists for standard genome sequencing and annotation.</title>
        <authorList>
            <consortium name="The Broad Institute Genomics Platform"/>
            <consortium name="The Broad Institute Genome Sequencing Center for Infectious Disease"/>
            <person name="Wu L."/>
            <person name="Ma J."/>
        </authorList>
    </citation>
    <scope>NUCLEOTIDE SEQUENCE [LARGE SCALE GENOMIC DNA]</scope>
    <source>
        <strain evidence="3">KCTC 22245</strain>
    </source>
</reference>
<keyword evidence="1" id="KW-1133">Transmembrane helix</keyword>
<protein>
    <submittedName>
        <fullName evidence="2">Uncharacterized protein</fullName>
    </submittedName>
</protein>
<keyword evidence="3" id="KW-1185">Reference proteome</keyword>
<evidence type="ECO:0000256" key="1">
    <source>
        <dbReference type="SAM" id="Phobius"/>
    </source>
</evidence>
<evidence type="ECO:0000313" key="3">
    <source>
        <dbReference type="Proteomes" id="UP001595607"/>
    </source>
</evidence>
<keyword evidence="1" id="KW-0472">Membrane</keyword>